<dbReference type="Proteomes" id="UP000326877">
    <property type="component" value="Unassembled WGS sequence"/>
</dbReference>
<reference evidence="2" key="1">
    <citation type="submission" date="2019-04" db="EMBL/GenBank/DDBJ databases">
        <title>Friends and foes A comparative genomics studyof 23 Aspergillus species from section Flavi.</title>
        <authorList>
            <consortium name="DOE Joint Genome Institute"/>
            <person name="Kjaerbolling I."/>
            <person name="Vesth T."/>
            <person name="Frisvad J.C."/>
            <person name="Nybo J.L."/>
            <person name="Theobald S."/>
            <person name="Kildgaard S."/>
            <person name="Isbrandt T."/>
            <person name="Kuo A."/>
            <person name="Sato A."/>
            <person name="Lyhne E.K."/>
            <person name="Kogle M.E."/>
            <person name="Wiebenga A."/>
            <person name="Kun R.S."/>
            <person name="Lubbers R.J."/>
            <person name="Makela M.R."/>
            <person name="Barry K."/>
            <person name="Chovatia M."/>
            <person name="Clum A."/>
            <person name="Daum C."/>
            <person name="Haridas S."/>
            <person name="He G."/>
            <person name="LaButti K."/>
            <person name="Lipzen A."/>
            <person name="Mondo S."/>
            <person name="Riley R."/>
            <person name="Salamov A."/>
            <person name="Simmons B.A."/>
            <person name="Magnuson J.K."/>
            <person name="Henrissat B."/>
            <person name="Mortensen U.H."/>
            <person name="Larsen T.O."/>
            <person name="Devries R.P."/>
            <person name="Grigoriev I.V."/>
            <person name="Machida M."/>
            <person name="Baker S.E."/>
            <person name="Andersen M.R."/>
        </authorList>
    </citation>
    <scope>NUCLEOTIDE SEQUENCE [LARGE SCALE GENOMIC DNA]</scope>
    <source>
        <strain evidence="2">IBT 14317</strain>
    </source>
</reference>
<proteinExistence type="predicted"/>
<evidence type="ECO:0000313" key="2">
    <source>
        <dbReference type="EMBL" id="KAE8390299.1"/>
    </source>
</evidence>
<feature type="compositionally biased region" description="Low complexity" evidence="1">
    <location>
        <begin position="13"/>
        <end position="22"/>
    </location>
</feature>
<name>A0A5N7C8J3_PETAA</name>
<dbReference type="AlphaFoldDB" id="A0A5N7C8J3"/>
<sequence>MEGSRRAGGAGAGAPQASAGARASRHSDQHEQPCLYMETTRNGQGHLSSDGKVYIELRRNLSPDHLLAISSSNALSDLEIAVNSLLKKPTQQTSAAAPAALPIHNHSPKQMKSDSEPVTGGKRWAFKRLFRRR</sequence>
<protein>
    <submittedName>
        <fullName evidence="2">Uncharacterized protein</fullName>
    </submittedName>
</protein>
<feature type="region of interest" description="Disordered" evidence="1">
    <location>
        <begin position="89"/>
        <end position="119"/>
    </location>
</feature>
<dbReference type="OrthoDB" id="10566987at2759"/>
<organism evidence="2">
    <name type="scientific">Petromyces alliaceus</name>
    <name type="common">Aspergillus alliaceus</name>
    <dbReference type="NCBI Taxonomy" id="209559"/>
    <lineage>
        <taxon>Eukaryota</taxon>
        <taxon>Fungi</taxon>
        <taxon>Dikarya</taxon>
        <taxon>Ascomycota</taxon>
        <taxon>Pezizomycotina</taxon>
        <taxon>Eurotiomycetes</taxon>
        <taxon>Eurotiomycetidae</taxon>
        <taxon>Eurotiales</taxon>
        <taxon>Aspergillaceae</taxon>
        <taxon>Aspergillus</taxon>
        <taxon>Aspergillus subgen. Circumdati</taxon>
    </lineage>
</organism>
<feature type="region of interest" description="Disordered" evidence="1">
    <location>
        <begin position="1"/>
        <end position="33"/>
    </location>
</feature>
<gene>
    <name evidence="2" type="ORF">BDV23DRAFT_183592</name>
</gene>
<feature type="compositionally biased region" description="Gly residues" evidence="1">
    <location>
        <begin position="1"/>
        <end position="12"/>
    </location>
</feature>
<accession>A0A5N7C8J3</accession>
<evidence type="ECO:0000256" key="1">
    <source>
        <dbReference type="SAM" id="MobiDB-lite"/>
    </source>
</evidence>
<dbReference type="EMBL" id="ML735256">
    <property type="protein sequence ID" value="KAE8390299.1"/>
    <property type="molecule type" value="Genomic_DNA"/>
</dbReference>